<feature type="non-terminal residue" evidence="2">
    <location>
        <position position="1"/>
    </location>
</feature>
<sequence length="68" mass="7827">DGKLVTCPFATNGTDLRALLRDGCTDQELEKAIANVWTKRTDRYSEERAYDTRKLESRKKIEMYQIGG</sequence>
<dbReference type="InterPro" id="IPR050105">
    <property type="entry name" value="MoCo_biosynth_MoaA/MoaC"/>
</dbReference>
<dbReference type="GO" id="GO:0061798">
    <property type="term" value="F:GTP 3',8'-cyclase activity"/>
    <property type="evidence" value="ECO:0007669"/>
    <property type="project" value="TreeGrafter"/>
</dbReference>
<dbReference type="AlphaFoldDB" id="A0A382DKV5"/>
<dbReference type="InterPro" id="IPR013785">
    <property type="entry name" value="Aldolase_TIM"/>
</dbReference>
<dbReference type="PANTHER" id="PTHR22960">
    <property type="entry name" value="MOLYBDOPTERIN COFACTOR SYNTHESIS PROTEIN A"/>
    <property type="match status" value="1"/>
</dbReference>
<organism evidence="2">
    <name type="scientific">marine metagenome</name>
    <dbReference type="NCBI Taxonomy" id="408172"/>
    <lineage>
        <taxon>unclassified sequences</taxon>
        <taxon>metagenomes</taxon>
        <taxon>ecological metagenomes</taxon>
    </lineage>
</organism>
<gene>
    <name evidence="2" type="ORF">METZ01_LOCUS191506</name>
</gene>
<dbReference type="GO" id="GO:0061799">
    <property type="term" value="F:cyclic pyranopterin monophosphate synthase activity"/>
    <property type="evidence" value="ECO:0007669"/>
    <property type="project" value="TreeGrafter"/>
</dbReference>
<proteinExistence type="predicted"/>
<dbReference type="GO" id="GO:0006777">
    <property type="term" value="P:Mo-molybdopterin cofactor biosynthetic process"/>
    <property type="evidence" value="ECO:0007669"/>
    <property type="project" value="UniProtKB-KW"/>
</dbReference>
<evidence type="ECO:0000256" key="1">
    <source>
        <dbReference type="ARBA" id="ARBA00023150"/>
    </source>
</evidence>
<evidence type="ECO:0000313" key="2">
    <source>
        <dbReference type="EMBL" id="SVB38652.1"/>
    </source>
</evidence>
<keyword evidence="1" id="KW-0501">Molybdenum cofactor biosynthesis</keyword>
<reference evidence="2" key="1">
    <citation type="submission" date="2018-05" db="EMBL/GenBank/DDBJ databases">
        <authorList>
            <person name="Lanie J.A."/>
            <person name="Ng W.-L."/>
            <person name="Kazmierczak K.M."/>
            <person name="Andrzejewski T.M."/>
            <person name="Davidsen T.M."/>
            <person name="Wayne K.J."/>
            <person name="Tettelin H."/>
            <person name="Glass J.I."/>
            <person name="Rusch D."/>
            <person name="Podicherti R."/>
            <person name="Tsui H.-C.T."/>
            <person name="Winkler M.E."/>
        </authorList>
    </citation>
    <scope>NUCLEOTIDE SEQUENCE</scope>
</reference>
<accession>A0A382DKV5</accession>
<name>A0A382DKV5_9ZZZZ</name>
<dbReference type="EMBL" id="UINC01039735">
    <property type="protein sequence ID" value="SVB38652.1"/>
    <property type="molecule type" value="Genomic_DNA"/>
</dbReference>
<protein>
    <submittedName>
        <fullName evidence="2">Uncharacterized protein</fullName>
    </submittedName>
</protein>
<dbReference type="Gene3D" id="3.20.20.70">
    <property type="entry name" value="Aldolase class I"/>
    <property type="match status" value="1"/>
</dbReference>
<dbReference type="PANTHER" id="PTHR22960:SF0">
    <property type="entry name" value="MOLYBDENUM COFACTOR BIOSYNTHESIS PROTEIN 1"/>
    <property type="match status" value="1"/>
</dbReference>